<dbReference type="PROSITE" id="PS00463">
    <property type="entry name" value="ZN2_CY6_FUNGAL_1"/>
    <property type="match status" value="1"/>
</dbReference>
<evidence type="ECO:0000256" key="1">
    <source>
        <dbReference type="ARBA" id="ARBA00022723"/>
    </source>
</evidence>
<evidence type="ECO:0000313" key="5">
    <source>
        <dbReference type="EMBL" id="CAK7216896.1"/>
    </source>
</evidence>
<sequence length="759" mass="81972">MDTPGAASAATAAAAHTATTLPQTVKRRRINFACNYCRSRKTRCDEGIPSCHACLAVGVPCVTTDKRRPGVEVKRSNRPPTPANPSSVTASVASSNSRPAFQLAPTASPTPSSIPGADVPIPLPSQSWVDPQRHTSELEDDEGDFLSGEPLAHTSSSRVRFAGRLPVVLRVAGQDTLHLLTGWLEIALRRLGMRQSSFQPWLSVKDSNTSLGFLELGLAGGPPPFPPTEAALGRLQVFLRDIHPVLPLLSPDGLHSVFHRALRLGATELARSGDYVTLLRVYLVLALTMPPEVPEGDAETQAYIAFCKSLIGHIVCWASLEVVQLVLMLAVVLLVQDQTAAAWSVMTLCVSLATTLHLHRATTSSSQGSSSTAAILPSENVSDTDANRTWWAIYAFEKLLAFSLGRPSAIQDYECDQPVPEPATQGNSASSTESSNDGPHIFPYLVTLAQRVSAIHRDGLRARRCEETMNVQDKRSIEAAIYEKIRVTGEAVLAITQWADSLPAGYRPHTDYICSPHAFSAVAFLSTQYCTILIMLQRNTLLLSDRAFRHSVDVATLAKKPWAGVVRRGSSVAVHAARLQVRILLEAADSGHSPALLSLFAPLNAVYVLSIHLLTHPQSRLVDSDLSLIHHASGFAKQRYERTRSDRAAHAILNMLHDLVQQKLAASCPSQAMPGSRSTGSGHSAFAADGDTPTLMNTPVSRTDASASNNNNDNESNSLLSQTPTGDTTGLTGSMNMLLPDDISWDWGDFWLYDHVVQT</sequence>
<dbReference type="Pfam" id="PF00172">
    <property type="entry name" value="Zn_clus"/>
    <property type="match status" value="1"/>
</dbReference>
<gene>
    <name evidence="5" type="ORF">SEUCBS140593_003020</name>
</gene>
<feature type="compositionally biased region" description="Polar residues" evidence="3">
    <location>
        <begin position="694"/>
        <end position="703"/>
    </location>
</feature>
<feature type="region of interest" description="Disordered" evidence="3">
    <location>
        <begin position="667"/>
        <end position="733"/>
    </location>
</feature>
<dbReference type="InterPro" id="IPR050987">
    <property type="entry name" value="AtrR-like"/>
</dbReference>
<feature type="region of interest" description="Disordered" evidence="3">
    <location>
        <begin position="69"/>
        <end position="150"/>
    </location>
</feature>
<organism evidence="5 6">
    <name type="scientific">Sporothrix eucalyptigena</name>
    <dbReference type="NCBI Taxonomy" id="1812306"/>
    <lineage>
        <taxon>Eukaryota</taxon>
        <taxon>Fungi</taxon>
        <taxon>Dikarya</taxon>
        <taxon>Ascomycota</taxon>
        <taxon>Pezizomycotina</taxon>
        <taxon>Sordariomycetes</taxon>
        <taxon>Sordariomycetidae</taxon>
        <taxon>Ophiostomatales</taxon>
        <taxon>Ophiostomataceae</taxon>
        <taxon>Sporothrix</taxon>
    </lineage>
</organism>
<dbReference type="InterPro" id="IPR007219">
    <property type="entry name" value="XnlR_reg_dom"/>
</dbReference>
<keyword evidence="2" id="KW-0539">Nucleus</keyword>
<keyword evidence="6" id="KW-1185">Reference proteome</keyword>
<dbReference type="EMBL" id="CAWUHD010000022">
    <property type="protein sequence ID" value="CAK7216896.1"/>
    <property type="molecule type" value="Genomic_DNA"/>
</dbReference>
<dbReference type="SUPFAM" id="SSF57701">
    <property type="entry name" value="Zn2/Cys6 DNA-binding domain"/>
    <property type="match status" value="1"/>
</dbReference>
<evidence type="ECO:0000256" key="3">
    <source>
        <dbReference type="SAM" id="MobiDB-lite"/>
    </source>
</evidence>
<feature type="domain" description="Zn(2)-C6 fungal-type" evidence="4">
    <location>
        <begin position="33"/>
        <end position="63"/>
    </location>
</feature>
<dbReference type="PANTHER" id="PTHR46910">
    <property type="entry name" value="TRANSCRIPTION FACTOR PDR1"/>
    <property type="match status" value="1"/>
</dbReference>
<feature type="compositionally biased region" description="Polar residues" evidence="3">
    <location>
        <begin position="424"/>
        <end position="437"/>
    </location>
</feature>
<dbReference type="PANTHER" id="PTHR46910:SF33">
    <property type="entry name" value="ZN(II)2CYS6 TRANSCRIPTION FACTOR (EUROFUNG)"/>
    <property type="match status" value="1"/>
</dbReference>
<evidence type="ECO:0000256" key="2">
    <source>
        <dbReference type="ARBA" id="ARBA00023242"/>
    </source>
</evidence>
<dbReference type="CDD" id="cd12148">
    <property type="entry name" value="fungal_TF_MHR"/>
    <property type="match status" value="1"/>
</dbReference>
<protein>
    <recommendedName>
        <fullName evidence="4">Zn(2)-C6 fungal-type domain-containing protein</fullName>
    </recommendedName>
</protein>
<accession>A0ABP0BBJ8</accession>
<dbReference type="InterPro" id="IPR036864">
    <property type="entry name" value="Zn2-C6_fun-type_DNA-bd_sf"/>
</dbReference>
<comment type="caution">
    <text evidence="5">The sequence shown here is derived from an EMBL/GenBank/DDBJ whole genome shotgun (WGS) entry which is preliminary data.</text>
</comment>
<feature type="region of interest" description="Disordered" evidence="3">
    <location>
        <begin position="414"/>
        <end position="437"/>
    </location>
</feature>
<keyword evidence="1" id="KW-0479">Metal-binding</keyword>
<dbReference type="Gene3D" id="4.10.240.10">
    <property type="entry name" value="Zn(2)-C6 fungal-type DNA-binding domain"/>
    <property type="match status" value="1"/>
</dbReference>
<feature type="compositionally biased region" description="Low complexity" evidence="3">
    <location>
        <begin position="84"/>
        <end position="97"/>
    </location>
</feature>
<dbReference type="SMART" id="SM00066">
    <property type="entry name" value="GAL4"/>
    <property type="match status" value="1"/>
</dbReference>
<feature type="compositionally biased region" description="Low complexity" evidence="3">
    <location>
        <begin position="704"/>
        <end position="721"/>
    </location>
</feature>
<evidence type="ECO:0000313" key="6">
    <source>
        <dbReference type="Proteomes" id="UP001642482"/>
    </source>
</evidence>
<reference evidence="5 6" key="1">
    <citation type="submission" date="2024-01" db="EMBL/GenBank/DDBJ databases">
        <authorList>
            <person name="Allen C."/>
            <person name="Tagirdzhanova G."/>
        </authorList>
    </citation>
    <scope>NUCLEOTIDE SEQUENCE [LARGE SCALE GENOMIC DNA]</scope>
</reference>
<feature type="compositionally biased region" description="Polar residues" evidence="3">
    <location>
        <begin position="722"/>
        <end position="733"/>
    </location>
</feature>
<dbReference type="Proteomes" id="UP001642482">
    <property type="component" value="Unassembled WGS sequence"/>
</dbReference>
<dbReference type="SMART" id="SM00906">
    <property type="entry name" value="Fungal_trans"/>
    <property type="match status" value="1"/>
</dbReference>
<dbReference type="InterPro" id="IPR001138">
    <property type="entry name" value="Zn2Cys6_DnaBD"/>
</dbReference>
<feature type="compositionally biased region" description="Low complexity" evidence="3">
    <location>
        <begin position="104"/>
        <end position="113"/>
    </location>
</feature>
<proteinExistence type="predicted"/>
<dbReference type="Pfam" id="PF04082">
    <property type="entry name" value="Fungal_trans"/>
    <property type="match status" value="1"/>
</dbReference>
<dbReference type="PROSITE" id="PS50048">
    <property type="entry name" value="ZN2_CY6_FUNGAL_2"/>
    <property type="match status" value="1"/>
</dbReference>
<name>A0ABP0BBJ8_9PEZI</name>
<evidence type="ECO:0000259" key="4">
    <source>
        <dbReference type="PROSITE" id="PS50048"/>
    </source>
</evidence>
<dbReference type="CDD" id="cd00067">
    <property type="entry name" value="GAL4"/>
    <property type="match status" value="1"/>
</dbReference>